<dbReference type="Proteomes" id="UP001058074">
    <property type="component" value="Unassembled WGS sequence"/>
</dbReference>
<name>A0ACB5RFZ7_9CLOT</name>
<evidence type="ECO:0000313" key="1">
    <source>
        <dbReference type="EMBL" id="GKX68013.1"/>
    </source>
</evidence>
<gene>
    <name evidence="1" type="ORF">rsdtw13_32710</name>
</gene>
<reference evidence="1" key="1">
    <citation type="journal article" date="2025" name="Int. J. Syst. Evol. Microbiol.">
        <title>Inconstantimicrobium mannanitabidum sp. nov., a novel member of the family Clostridiaceae isolated from anoxic soil under the treatment of reductive soil disinfestation.</title>
        <authorList>
            <person name="Ueki A."/>
            <person name="Tonouchi A."/>
            <person name="Honma S."/>
            <person name="Kaku N."/>
            <person name="Ueki K."/>
        </authorList>
    </citation>
    <scope>NUCLEOTIDE SEQUENCE</scope>
    <source>
        <strain evidence="1">TW13</strain>
    </source>
</reference>
<proteinExistence type="predicted"/>
<sequence>MQIVNVNETNIELFSKILTDSAKWLDSIGQSMWKAKNLSPAELLKNYDITEMKLCYEDEKLVGVYILQFYDPLFWSELNKNETGIIHKLAVSREFSKQGYGRKIIESAELLCRKQGIKSLRLNCGTFRPRLRNFYESVGFEMVDRVFIDNRDQIRYYKELTE</sequence>
<organism evidence="1 2">
    <name type="scientific">Inconstantimicrobium mannanitabidum</name>
    <dbReference type="NCBI Taxonomy" id="1604901"/>
    <lineage>
        <taxon>Bacteria</taxon>
        <taxon>Bacillati</taxon>
        <taxon>Bacillota</taxon>
        <taxon>Clostridia</taxon>
        <taxon>Eubacteriales</taxon>
        <taxon>Clostridiaceae</taxon>
        <taxon>Inconstantimicrobium</taxon>
    </lineage>
</organism>
<evidence type="ECO:0000313" key="2">
    <source>
        <dbReference type="Proteomes" id="UP001058074"/>
    </source>
</evidence>
<keyword evidence="2" id="KW-1185">Reference proteome</keyword>
<accession>A0ACB5RFZ7</accession>
<protein>
    <submittedName>
        <fullName evidence="1">GNAT family N-acetyltransferase</fullName>
    </submittedName>
</protein>
<comment type="caution">
    <text evidence="1">The sequence shown here is derived from an EMBL/GenBank/DDBJ whole genome shotgun (WGS) entry which is preliminary data.</text>
</comment>
<dbReference type="EMBL" id="BROD01000001">
    <property type="protein sequence ID" value="GKX68013.1"/>
    <property type="molecule type" value="Genomic_DNA"/>
</dbReference>